<comment type="caution">
    <text evidence="1">The sequence shown here is derived from an EMBL/GenBank/DDBJ whole genome shotgun (WGS) entry which is preliminary data.</text>
</comment>
<keyword evidence="2" id="KW-1185">Reference proteome</keyword>
<reference evidence="1 2" key="1">
    <citation type="journal article" date="2024" name="Nat. Commun.">
        <title>Phylogenomics reveals the evolutionary origins of lichenization in chlorophyte algae.</title>
        <authorList>
            <person name="Puginier C."/>
            <person name="Libourel C."/>
            <person name="Otte J."/>
            <person name="Skaloud P."/>
            <person name="Haon M."/>
            <person name="Grisel S."/>
            <person name="Petersen M."/>
            <person name="Berrin J.G."/>
            <person name="Delaux P.M."/>
            <person name="Dal Grande F."/>
            <person name="Keller J."/>
        </authorList>
    </citation>
    <scope>NUCLEOTIDE SEQUENCE [LARGE SCALE GENOMIC DNA]</scope>
    <source>
        <strain evidence="1 2">SAG 245.80</strain>
    </source>
</reference>
<proteinExistence type="predicted"/>
<dbReference type="AlphaFoldDB" id="A0AAW1SEC2"/>
<evidence type="ECO:0000313" key="1">
    <source>
        <dbReference type="EMBL" id="KAK9843753.1"/>
    </source>
</evidence>
<dbReference type="EMBL" id="JALJOU010000005">
    <property type="protein sequence ID" value="KAK9843753.1"/>
    <property type="molecule type" value="Genomic_DNA"/>
</dbReference>
<sequence>MATGTSQITTPYRILSYAGVWSWSAFSLPHLLTLNGSTHLYHCQHEEDGAAGRQRRRGCGAPHTAGRAAGKHYVFKLPVRPGFNQCQDGWYEIHAARVCIGQ</sequence>
<name>A0AAW1SEC2_9CHLO</name>
<organism evidence="1 2">
    <name type="scientific">Elliptochloris bilobata</name>
    <dbReference type="NCBI Taxonomy" id="381761"/>
    <lineage>
        <taxon>Eukaryota</taxon>
        <taxon>Viridiplantae</taxon>
        <taxon>Chlorophyta</taxon>
        <taxon>core chlorophytes</taxon>
        <taxon>Trebouxiophyceae</taxon>
        <taxon>Trebouxiophyceae incertae sedis</taxon>
        <taxon>Elliptochloris clade</taxon>
        <taxon>Elliptochloris</taxon>
    </lineage>
</organism>
<evidence type="ECO:0000313" key="2">
    <source>
        <dbReference type="Proteomes" id="UP001445335"/>
    </source>
</evidence>
<accession>A0AAW1SEC2</accession>
<dbReference type="Proteomes" id="UP001445335">
    <property type="component" value="Unassembled WGS sequence"/>
</dbReference>
<gene>
    <name evidence="1" type="ORF">WJX81_004934</name>
</gene>
<protein>
    <submittedName>
        <fullName evidence="1">Uncharacterized protein</fullName>
    </submittedName>
</protein>